<dbReference type="AlphaFoldDB" id="A0A095SGY5"/>
<evidence type="ECO:0000313" key="1">
    <source>
        <dbReference type="EMBL" id="KGD63817.1"/>
    </source>
</evidence>
<accession>A0A095SGY5</accession>
<gene>
    <name evidence="1" type="ORF">Y5S_03024</name>
</gene>
<dbReference type="PROSITE" id="PS51257">
    <property type="entry name" value="PROKAR_LIPOPROTEIN"/>
    <property type="match status" value="1"/>
</dbReference>
<dbReference type="eggNOG" id="ENOG5033466">
    <property type="taxonomic scope" value="Bacteria"/>
</dbReference>
<protein>
    <recommendedName>
        <fullName evidence="3">Tat pathway signal sequence domain-containing protein</fullName>
    </recommendedName>
</protein>
<sequence length="177" mass="19286">MALDMHRRDFLKTGLFGCALLATGSSLALLSGCSSNDGPAEGYLHLRQKDVDLLLPLTGVVLAQALKKSAASADTALKAYDKVLDGAMPGTRATLFQLFDLMQLGAARWFITGTWAHFNEQDSKTLTHTLQGWFTLDRTLSRMAWKGLVQPLMFAWFAQPQAGLTTGYPGPPQRVIS</sequence>
<evidence type="ECO:0000313" key="2">
    <source>
        <dbReference type="Proteomes" id="UP000029444"/>
    </source>
</evidence>
<organism evidence="1 2">
    <name type="scientific">Alcanivorax nanhaiticus</name>
    <dbReference type="NCBI Taxonomy" id="1177154"/>
    <lineage>
        <taxon>Bacteria</taxon>
        <taxon>Pseudomonadati</taxon>
        <taxon>Pseudomonadota</taxon>
        <taxon>Gammaproteobacteria</taxon>
        <taxon>Oceanospirillales</taxon>
        <taxon>Alcanivoracaceae</taxon>
        <taxon>Alcanivorax</taxon>
    </lineage>
</organism>
<dbReference type="InterPro" id="IPR006311">
    <property type="entry name" value="TAT_signal"/>
</dbReference>
<dbReference type="EMBL" id="ARXV01000014">
    <property type="protein sequence ID" value="KGD63817.1"/>
    <property type="molecule type" value="Genomic_DNA"/>
</dbReference>
<dbReference type="PROSITE" id="PS51318">
    <property type="entry name" value="TAT"/>
    <property type="match status" value="1"/>
</dbReference>
<name>A0A095SGY5_9GAMM</name>
<dbReference type="RefSeq" id="WP_035234178.1">
    <property type="nucleotide sequence ID" value="NZ_ARXV01000014.1"/>
</dbReference>
<evidence type="ECO:0008006" key="3">
    <source>
        <dbReference type="Google" id="ProtNLM"/>
    </source>
</evidence>
<dbReference type="STRING" id="1177154.Y5S_03024"/>
<keyword evidence="2" id="KW-1185">Reference proteome</keyword>
<dbReference type="PATRIC" id="fig|1177154.3.peg.3065"/>
<dbReference type="OrthoDB" id="6398409at2"/>
<reference evidence="1 2" key="1">
    <citation type="submission" date="2012-09" db="EMBL/GenBank/DDBJ databases">
        <title>Genome Sequence of alkane-degrading Bacterium Alcanivorax sp. 19-m-6.</title>
        <authorList>
            <person name="Lai Q."/>
            <person name="Shao Z."/>
        </authorList>
    </citation>
    <scope>NUCLEOTIDE SEQUENCE [LARGE SCALE GENOMIC DNA]</scope>
    <source>
        <strain evidence="1 2">19-m-6</strain>
    </source>
</reference>
<dbReference type="Proteomes" id="UP000029444">
    <property type="component" value="Unassembled WGS sequence"/>
</dbReference>
<comment type="caution">
    <text evidence="1">The sequence shown here is derived from an EMBL/GenBank/DDBJ whole genome shotgun (WGS) entry which is preliminary data.</text>
</comment>
<proteinExistence type="predicted"/>